<dbReference type="PROSITE" id="PS01095">
    <property type="entry name" value="GH18_1"/>
    <property type="match status" value="1"/>
</dbReference>
<dbReference type="GO" id="GO:0008843">
    <property type="term" value="F:endochitinase activity"/>
    <property type="evidence" value="ECO:0007669"/>
    <property type="project" value="UniProtKB-EC"/>
</dbReference>
<dbReference type="PROSITE" id="PS51910">
    <property type="entry name" value="GH18_2"/>
    <property type="match status" value="1"/>
</dbReference>
<dbReference type="Gene3D" id="3.20.20.80">
    <property type="entry name" value="Glycosidases"/>
    <property type="match status" value="1"/>
</dbReference>
<comment type="subcellular location">
    <subcellularLocation>
        <location evidence="2">Secreted</location>
    </subcellularLocation>
</comment>
<dbReference type="SUPFAM" id="SSF51445">
    <property type="entry name" value="(Trans)glycosidases"/>
    <property type="match status" value="1"/>
</dbReference>
<dbReference type="InterPro" id="IPR050314">
    <property type="entry name" value="Glycosyl_Hydrlase_18"/>
</dbReference>
<evidence type="ECO:0000256" key="10">
    <source>
        <dbReference type="ARBA" id="ARBA00023326"/>
    </source>
</evidence>
<dbReference type="GO" id="GO:0000272">
    <property type="term" value="P:polysaccharide catabolic process"/>
    <property type="evidence" value="ECO:0007669"/>
    <property type="project" value="UniProtKB-KW"/>
</dbReference>
<evidence type="ECO:0000256" key="7">
    <source>
        <dbReference type="ARBA" id="ARBA00023024"/>
    </source>
</evidence>
<name>A0A6A6HW21_9PLEO</name>
<accession>A0A6A6HW21</accession>
<dbReference type="GO" id="GO:0008061">
    <property type="term" value="F:chitin binding"/>
    <property type="evidence" value="ECO:0007669"/>
    <property type="project" value="InterPro"/>
</dbReference>
<gene>
    <name evidence="13" type="ORF">BU26DRAFT_571346</name>
</gene>
<evidence type="ECO:0000256" key="5">
    <source>
        <dbReference type="ARBA" id="ARBA00022525"/>
    </source>
</evidence>
<comment type="similarity">
    <text evidence="3">Belongs to the glycosyl hydrolase 18 family. Chitinase class V subfamily.</text>
</comment>
<dbReference type="CDD" id="cd06548">
    <property type="entry name" value="GH18_chitinase"/>
    <property type="match status" value="1"/>
</dbReference>
<dbReference type="InterPro" id="IPR001223">
    <property type="entry name" value="Glyco_hydro18_cat"/>
</dbReference>
<organism evidence="13 14">
    <name type="scientific">Trematosphaeria pertusa</name>
    <dbReference type="NCBI Taxonomy" id="390896"/>
    <lineage>
        <taxon>Eukaryota</taxon>
        <taxon>Fungi</taxon>
        <taxon>Dikarya</taxon>
        <taxon>Ascomycota</taxon>
        <taxon>Pezizomycotina</taxon>
        <taxon>Dothideomycetes</taxon>
        <taxon>Pleosporomycetidae</taxon>
        <taxon>Pleosporales</taxon>
        <taxon>Massarineae</taxon>
        <taxon>Trematosphaeriaceae</taxon>
        <taxon>Trematosphaeria</taxon>
    </lineage>
</organism>
<keyword evidence="9 11" id="KW-0326">Glycosidase</keyword>
<dbReference type="InterPro" id="IPR011583">
    <property type="entry name" value="Chitinase_II/V-like_cat"/>
</dbReference>
<sequence length="406" mass="45445">MGGGEGYRSVAYFVNWGIYGRKYFPQTIPADKLTHVLYAFGDNREDGEVVMTDPWSDVQIHYEGDSWNDQGNNLYGNLKQLNVLKKKNRNMKVLLSIGGWTYTNVQKHFDGPASTPQGRKKFANTCVQHIKNLGFDGIDLDWEYPQNPEQGQHLLLLLQEIRSAMDAYADKLASESDSRPHFVLSIAAPAGEQNYKNLPLGALARVLDFINLMCYDFTGSWETNSGHQANLYHSASCPTCTPFNINSVIDVYISQGVPSDKIVMGMPLYGRSFANTTGIGKPFQGVGEGSWEQGVWDFKALPQPGAQEHLDEEAGASYSYDNNTKSFVTYDTLPMALRKAHYIKQKHLGGAMWWELSGDRQDNGSIITNVVKELGGYDCGKLERSQNCIHYPDSQYDNMRAGFPNN</sequence>
<evidence type="ECO:0000256" key="9">
    <source>
        <dbReference type="ARBA" id="ARBA00023295"/>
    </source>
</evidence>
<keyword evidence="5" id="KW-0964">Secreted</keyword>
<feature type="domain" description="GH18" evidence="12">
    <location>
        <begin position="7"/>
        <end position="377"/>
    </location>
</feature>
<evidence type="ECO:0000256" key="11">
    <source>
        <dbReference type="RuleBase" id="RU000489"/>
    </source>
</evidence>
<evidence type="ECO:0000256" key="3">
    <source>
        <dbReference type="ARBA" id="ARBA00008682"/>
    </source>
</evidence>
<keyword evidence="14" id="KW-1185">Reference proteome</keyword>
<keyword evidence="10" id="KW-0624">Polysaccharide degradation</keyword>
<evidence type="ECO:0000256" key="1">
    <source>
        <dbReference type="ARBA" id="ARBA00000822"/>
    </source>
</evidence>
<comment type="catalytic activity">
    <reaction evidence="1">
        <text>Random endo-hydrolysis of N-acetyl-beta-D-glucosaminide (1-&gt;4)-beta-linkages in chitin and chitodextrins.</text>
        <dbReference type="EC" id="3.2.1.14"/>
    </reaction>
</comment>
<dbReference type="GO" id="GO:0005576">
    <property type="term" value="C:extracellular region"/>
    <property type="evidence" value="ECO:0007669"/>
    <property type="project" value="UniProtKB-SubCell"/>
</dbReference>
<dbReference type="PANTHER" id="PTHR11177:SF317">
    <property type="entry name" value="CHITINASE 12-RELATED"/>
    <property type="match status" value="1"/>
</dbReference>
<dbReference type="SUPFAM" id="SSF54556">
    <property type="entry name" value="Chitinase insertion domain"/>
    <property type="match status" value="1"/>
</dbReference>
<dbReference type="AlphaFoldDB" id="A0A6A6HW21"/>
<dbReference type="Pfam" id="PF00704">
    <property type="entry name" value="Glyco_hydro_18"/>
    <property type="match status" value="1"/>
</dbReference>
<evidence type="ECO:0000313" key="13">
    <source>
        <dbReference type="EMBL" id="KAF2242109.1"/>
    </source>
</evidence>
<evidence type="ECO:0000259" key="12">
    <source>
        <dbReference type="PROSITE" id="PS51910"/>
    </source>
</evidence>
<dbReference type="GeneID" id="54587455"/>
<dbReference type="InterPro" id="IPR001579">
    <property type="entry name" value="Glyco_hydro_18_chit_AS"/>
</dbReference>
<dbReference type="SMART" id="SM00636">
    <property type="entry name" value="Glyco_18"/>
    <property type="match status" value="1"/>
</dbReference>
<dbReference type="RefSeq" id="XP_033677113.1">
    <property type="nucleotide sequence ID" value="XM_033834125.1"/>
</dbReference>
<evidence type="ECO:0000256" key="6">
    <source>
        <dbReference type="ARBA" id="ARBA00022801"/>
    </source>
</evidence>
<dbReference type="Proteomes" id="UP000800094">
    <property type="component" value="Unassembled WGS sequence"/>
</dbReference>
<evidence type="ECO:0000256" key="8">
    <source>
        <dbReference type="ARBA" id="ARBA00023277"/>
    </source>
</evidence>
<dbReference type="InterPro" id="IPR017853">
    <property type="entry name" value="GH"/>
</dbReference>
<reference evidence="13" key="1">
    <citation type="journal article" date="2020" name="Stud. Mycol.">
        <title>101 Dothideomycetes genomes: a test case for predicting lifestyles and emergence of pathogens.</title>
        <authorList>
            <person name="Haridas S."/>
            <person name="Albert R."/>
            <person name="Binder M."/>
            <person name="Bloem J."/>
            <person name="Labutti K."/>
            <person name="Salamov A."/>
            <person name="Andreopoulos B."/>
            <person name="Baker S."/>
            <person name="Barry K."/>
            <person name="Bills G."/>
            <person name="Bluhm B."/>
            <person name="Cannon C."/>
            <person name="Castanera R."/>
            <person name="Culley D."/>
            <person name="Daum C."/>
            <person name="Ezra D."/>
            <person name="Gonzalez J."/>
            <person name="Henrissat B."/>
            <person name="Kuo A."/>
            <person name="Liang C."/>
            <person name="Lipzen A."/>
            <person name="Lutzoni F."/>
            <person name="Magnuson J."/>
            <person name="Mondo S."/>
            <person name="Nolan M."/>
            <person name="Ohm R."/>
            <person name="Pangilinan J."/>
            <person name="Park H.-J."/>
            <person name="Ramirez L."/>
            <person name="Alfaro M."/>
            <person name="Sun H."/>
            <person name="Tritt A."/>
            <person name="Yoshinaga Y."/>
            <person name="Zwiers L.-H."/>
            <person name="Turgeon B."/>
            <person name="Goodwin S."/>
            <person name="Spatafora J."/>
            <person name="Crous P."/>
            <person name="Grigoriev I."/>
        </authorList>
    </citation>
    <scope>NUCLEOTIDE SEQUENCE</scope>
    <source>
        <strain evidence="13">CBS 122368</strain>
    </source>
</reference>
<dbReference type="EMBL" id="ML987209">
    <property type="protein sequence ID" value="KAF2242109.1"/>
    <property type="molecule type" value="Genomic_DNA"/>
</dbReference>
<evidence type="ECO:0000256" key="4">
    <source>
        <dbReference type="ARBA" id="ARBA00012729"/>
    </source>
</evidence>
<dbReference type="OrthoDB" id="76388at2759"/>
<keyword evidence="8" id="KW-0119">Carbohydrate metabolism</keyword>
<dbReference type="Gene3D" id="3.10.50.10">
    <property type="match status" value="1"/>
</dbReference>
<keyword evidence="7" id="KW-0146">Chitin degradation</keyword>
<dbReference type="FunFam" id="3.20.20.80:FF:000075">
    <property type="entry name" value="Sporulation-specific chitinase"/>
    <property type="match status" value="1"/>
</dbReference>
<proteinExistence type="inferred from homology"/>
<keyword evidence="6 11" id="KW-0378">Hydrolase</keyword>
<dbReference type="GO" id="GO:0006032">
    <property type="term" value="P:chitin catabolic process"/>
    <property type="evidence" value="ECO:0007669"/>
    <property type="project" value="UniProtKB-KW"/>
</dbReference>
<dbReference type="EC" id="3.2.1.14" evidence="4"/>
<protein>
    <recommendedName>
        <fullName evidence="4">chitinase</fullName>
        <ecNumber evidence="4">3.2.1.14</ecNumber>
    </recommendedName>
</protein>
<dbReference type="FunFam" id="3.10.50.10:FF:000005">
    <property type="entry name" value="Endochitinase B1"/>
    <property type="match status" value="1"/>
</dbReference>
<dbReference type="PANTHER" id="PTHR11177">
    <property type="entry name" value="CHITINASE"/>
    <property type="match status" value="1"/>
</dbReference>
<evidence type="ECO:0000256" key="2">
    <source>
        <dbReference type="ARBA" id="ARBA00004613"/>
    </source>
</evidence>
<evidence type="ECO:0000313" key="14">
    <source>
        <dbReference type="Proteomes" id="UP000800094"/>
    </source>
</evidence>
<dbReference type="InterPro" id="IPR029070">
    <property type="entry name" value="Chitinase_insertion_sf"/>
</dbReference>